<evidence type="ECO:0000256" key="21">
    <source>
        <dbReference type="PROSITE-ProRule" id="PRU10141"/>
    </source>
</evidence>
<feature type="transmembrane region" description="Helical" evidence="22">
    <location>
        <begin position="6"/>
        <end position="30"/>
    </location>
</feature>
<evidence type="ECO:0000256" key="6">
    <source>
        <dbReference type="ARBA" id="ARBA00022553"/>
    </source>
</evidence>
<feature type="domain" description="Protein kinase" evidence="23">
    <location>
        <begin position="729"/>
        <end position="1009"/>
    </location>
</feature>
<keyword evidence="8" id="KW-0808">Transferase</keyword>
<gene>
    <name evidence="24" type="ORF">LIER_28071</name>
</gene>
<dbReference type="Gene3D" id="3.80.10.10">
    <property type="entry name" value="Ribonuclease Inhibitor"/>
    <property type="match status" value="4"/>
</dbReference>
<dbReference type="InterPro" id="IPR032675">
    <property type="entry name" value="LRR_dom_sf"/>
</dbReference>
<dbReference type="Pfam" id="PF08263">
    <property type="entry name" value="LRRNT_2"/>
    <property type="match status" value="1"/>
</dbReference>
<dbReference type="InterPro" id="IPR000719">
    <property type="entry name" value="Prot_kinase_dom"/>
</dbReference>
<keyword evidence="12 21" id="KW-0547">Nucleotide-binding</keyword>
<evidence type="ECO:0000256" key="15">
    <source>
        <dbReference type="ARBA" id="ARBA00022989"/>
    </source>
</evidence>
<keyword evidence="14 21" id="KW-0067">ATP-binding</keyword>
<evidence type="ECO:0000256" key="2">
    <source>
        <dbReference type="ARBA" id="ARBA00008684"/>
    </source>
</evidence>
<keyword evidence="5" id="KW-0723">Serine/threonine-protein kinase</keyword>
<keyword evidence="10" id="KW-0732">Signal</keyword>
<keyword evidence="25" id="KW-1185">Reference proteome</keyword>
<evidence type="ECO:0000313" key="24">
    <source>
        <dbReference type="EMBL" id="GAA0174740.1"/>
    </source>
</evidence>
<dbReference type="FunFam" id="3.80.10.10:FF:000317">
    <property type="entry name" value="Inactive leucine-rich repeat receptor-like protein kinase"/>
    <property type="match status" value="1"/>
</dbReference>
<dbReference type="PANTHER" id="PTHR48005">
    <property type="entry name" value="LEUCINE RICH REPEAT KINASE 2"/>
    <property type="match status" value="1"/>
</dbReference>
<dbReference type="FunFam" id="3.80.10.10:FF:000627">
    <property type="entry name" value="Probable leucine-rich repeat receptor-like protein kinase At2g33170"/>
    <property type="match status" value="1"/>
</dbReference>
<evidence type="ECO:0000256" key="16">
    <source>
        <dbReference type="ARBA" id="ARBA00023136"/>
    </source>
</evidence>
<dbReference type="FunFam" id="1.10.510.10:FF:000358">
    <property type="entry name" value="Putative leucine-rich repeat receptor-like serine/threonine-protein kinase"/>
    <property type="match status" value="1"/>
</dbReference>
<evidence type="ECO:0000256" key="3">
    <source>
        <dbReference type="ARBA" id="ARBA00012513"/>
    </source>
</evidence>
<dbReference type="SUPFAM" id="SSF56112">
    <property type="entry name" value="Protein kinase-like (PK-like)"/>
    <property type="match status" value="1"/>
</dbReference>
<dbReference type="InterPro" id="IPR051420">
    <property type="entry name" value="Ser_Thr_Kinases_DiverseReg"/>
</dbReference>
<evidence type="ECO:0000256" key="10">
    <source>
        <dbReference type="ARBA" id="ARBA00022729"/>
    </source>
</evidence>
<dbReference type="PROSITE" id="PS50011">
    <property type="entry name" value="PROTEIN_KINASE_DOM"/>
    <property type="match status" value="1"/>
</dbReference>
<dbReference type="SMART" id="SM00220">
    <property type="entry name" value="S_TKc"/>
    <property type="match status" value="1"/>
</dbReference>
<dbReference type="InterPro" id="IPR003591">
    <property type="entry name" value="Leu-rich_rpt_typical-subtyp"/>
</dbReference>
<dbReference type="GO" id="GO:0004674">
    <property type="term" value="F:protein serine/threonine kinase activity"/>
    <property type="evidence" value="ECO:0007669"/>
    <property type="project" value="UniProtKB-KW"/>
</dbReference>
<name>A0AAV3RHX3_LITER</name>
<dbReference type="Gene3D" id="3.30.200.20">
    <property type="entry name" value="Phosphorylase Kinase, domain 1"/>
    <property type="match status" value="1"/>
</dbReference>
<dbReference type="InterPro" id="IPR013210">
    <property type="entry name" value="LRR_N_plant-typ"/>
</dbReference>
<dbReference type="InterPro" id="IPR011009">
    <property type="entry name" value="Kinase-like_dom_sf"/>
</dbReference>
<reference evidence="24 25" key="1">
    <citation type="submission" date="2024-01" db="EMBL/GenBank/DDBJ databases">
        <title>The complete chloroplast genome sequence of Lithospermum erythrorhizon: insights into the phylogenetic relationship among Boraginaceae species and the maternal lineages of purple gromwells.</title>
        <authorList>
            <person name="Okada T."/>
            <person name="Watanabe K."/>
        </authorList>
    </citation>
    <scope>NUCLEOTIDE SEQUENCE [LARGE SCALE GENOMIC DNA]</scope>
</reference>
<evidence type="ECO:0000256" key="17">
    <source>
        <dbReference type="ARBA" id="ARBA00023170"/>
    </source>
</evidence>
<keyword evidence="4" id="KW-1003">Cell membrane</keyword>
<feature type="transmembrane region" description="Helical" evidence="22">
    <location>
        <begin position="671"/>
        <end position="693"/>
    </location>
</feature>
<feature type="binding site" evidence="21">
    <location>
        <position position="757"/>
    </location>
    <ligand>
        <name>ATP</name>
        <dbReference type="ChEBI" id="CHEBI:30616"/>
    </ligand>
</feature>
<evidence type="ECO:0000256" key="1">
    <source>
        <dbReference type="ARBA" id="ARBA00004162"/>
    </source>
</evidence>
<keyword evidence="6" id="KW-0597">Phosphoprotein</keyword>
<dbReference type="GO" id="GO:0005886">
    <property type="term" value="C:plasma membrane"/>
    <property type="evidence" value="ECO:0007669"/>
    <property type="project" value="UniProtKB-SubCell"/>
</dbReference>
<keyword evidence="7" id="KW-0433">Leucine-rich repeat</keyword>
<dbReference type="PROSITE" id="PS00107">
    <property type="entry name" value="PROTEIN_KINASE_ATP"/>
    <property type="match status" value="1"/>
</dbReference>
<evidence type="ECO:0000256" key="11">
    <source>
        <dbReference type="ARBA" id="ARBA00022737"/>
    </source>
</evidence>
<dbReference type="Gene3D" id="1.10.510.10">
    <property type="entry name" value="Transferase(Phosphotransferase) domain 1"/>
    <property type="match status" value="1"/>
</dbReference>
<dbReference type="GO" id="GO:0006952">
    <property type="term" value="P:defense response"/>
    <property type="evidence" value="ECO:0007669"/>
    <property type="project" value="UniProtKB-ARBA"/>
</dbReference>
<dbReference type="Pfam" id="PF00560">
    <property type="entry name" value="LRR_1"/>
    <property type="match status" value="6"/>
</dbReference>
<organism evidence="24 25">
    <name type="scientific">Lithospermum erythrorhizon</name>
    <name type="common">Purple gromwell</name>
    <name type="synonym">Lithospermum officinale var. erythrorhizon</name>
    <dbReference type="NCBI Taxonomy" id="34254"/>
    <lineage>
        <taxon>Eukaryota</taxon>
        <taxon>Viridiplantae</taxon>
        <taxon>Streptophyta</taxon>
        <taxon>Embryophyta</taxon>
        <taxon>Tracheophyta</taxon>
        <taxon>Spermatophyta</taxon>
        <taxon>Magnoliopsida</taxon>
        <taxon>eudicotyledons</taxon>
        <taxon>Gunneridae</taxon>
        <taxon>Pentapetalae</taxon>
        <taxon>asterids</taxon>
        <taxon>lamiids</taxon>
        <taxon>Boraginales</taxon>
        <taxon>Boraginaceae</taxon>
        <taxon>Boraginoideae</taxon>
        <taxon>Lithospermeae</taxon>
        <taxon>Lithospermum</taxon>
    </lineage>
</organism>
<dbReference type="GO" id="GO:0005524">
    <property type="term" value="F:ATP binding"/>
    <property type="evidence" value="ECO:0007669"/>
    <property type="project" value="UniProtKB-UniRule"/>
</dbReference>
<dbReference type="PROSITE" id="PS51450">
    <property type="entry name" value="LRR"/>
    <property type="match status" value="1"/>
</dbReference>
<keyword evidence="9 22" id="KW-0812">Transmembrane</keyword>
<keyword evidence="13" id="KW-0418">Kinase</keyword>
<evidence type="ECO:0000256" key="18">
    <source>
        <dbReference type="ARBA" id="ARBA00023180"/>
    </source>
</evidence>
<dbReference type="Pfam" id="PF13855">
    <property type="entry name" value="LRR_8"/>
    <property type="match status" value="1"/>
</dbReference>
<accession>A0AAV3RHX3</accession>
<evidence type="ECO:0000256" key="7">
    <source>
        <dbReference type="ARBA" id="ARBA00022614"/>
    </source>
</evidence>
<sequence>MPNMDAPFVSFFLPLTIPVFLQYLVVCLAVSNINRDKEALLAIKDKIRTDSASSLLKGNWSSRSNNVCEWIGITCSTHHRRVSGLNISSMGLQGQIAPQIGNLSFLISIDMSYNSFKGDMPEEMGRLHRLRYLNLLSNNFRGIPSWIGDLQNLEYLQMYGNQIKLPIPYSLFNISSLEYLSLGSNSIPGSLPANMCDNLPRLASLNLYDNKLEGQIPRSIGRCLALKMLTFEINHFSGFIPKDISNLTKLALLGLGSNMLTGSIPSGIFNMSSLQLLSLDDNELSGTLPIMRLTNLEELLISLNHLDGPIPPSISNSSKLRTIYLSDNNFSGPIPNSIGSLRYLERFMLWSNNFTNNESSELSIITSLTNCKHLLQLSLHNNSLGGTIPASIGNLSSSLVHLDLGEANLKGNIPKEIGNLKNLTSLQLSGNEFTGTLPSTIQNLQQLQALAFTRNKLSGSFPDIICKLPNLFILYMGSNKFSGPLPECLGDMASLGRININNNMFSSILPKSLWNLKYLLYLNISKNHFNETLNPEMTNMEALTTLDLSMNQFTGNIPSGVGKLLKLVSLSLAENKLEGPIPNLEFLNLSANYLSGVIPKSLESLDSLKYFNVSFNKLEGEIPSGGPFQNFTHESFMSNDGVCGGAPRLNLPSCPSNSSSPRPASRKRSKVFIIIFSPLALVALILFISVYVWRTKFRIRTPRTQPEPSVDPTFMRISYFELEQATNGFSESNLLGKGSFGSVYKATLTSGEIYAVKVFHMQHEGAYKSFDQECEVLRNIRHRNLVKVISSCVNLDFKSLVLQYMPNGSLENWLYGENYHLGFLERLNVMIDVAYALEHLHCGHSTPVVHCDLKPSNVLLDIEMVGYVADFGISKLLAEEETFIHTNTLATFGYMAPEYGMEGMVSTMCDVYSFGIVLMEVFTRKRPNNEMFNEDLNLRSWVASATKDNLIAIIDADILDEEEERLKKKLESVSSIIELALNCSEESPQARLNMIEIVSTLKRIKTRFLKN</sequence>
<keyword evidence="18" id="KW-0325">Glycoprotein</keyword>
<evidence type="ECO:0000256" key="12">
    <source>
        <dbReference type="ARBA" id="ARBA00022741"/>
    </source>
</evidence>
<dbReference type="EMBL" id="BAABME010009204">
    <property type="protein sequence ID" value="GAA0174740.1"/>
    <property type="molecule type" value="Genomic_DNA"/>
</dbReference>
<evidence type="ECO:0000256" key="13">
    <source>
        <dbReference type="ARBA" id="ARBA00022777"/>
    </source>
</evidence>
<evidence type="ECO:0000256" key="20">
    <source>
        <dbReference type="ARBA" id="ARBA00048679"/>
    </source>
</evidence>
<dbReference type="AlphaFoldDB" id="A0AAV3RHX3"/>
<comment type="caution">
    <text evidence="24">The sequence shown here is derived from an EMBL/GenBank/DDBJ whole genome shotgun (WGS) entry which is preliminary data.</text>
</comment>
<dbReference type="GO" id="GO:0051707">
    <property type="term" value="P:response to other organism"/>
    <property type="evidence" value="ECO:0007669"/>
    <property type="project" value="UniProtKB-ARBA"/>
</dbReference>
<dbReference type="InterPro" id="IPR008271">
    <property type="entry name" value="Ser/Thr_kinase_AS"/>
</dbReference>
<keyword evidence="16 22" id="KW-0472">Membrane</keyword>
<keyword evidence="11" id="KW-0677">Repeat</keyword>
<evidence type="ECO:0000256" key="19">
    <source>
        <dbReference type="ARBA" id="ARBA00047899"/>
    </source>
</evidence>
<dbReference type="PROSITE" id="PS00108">
    <property type="entry name" value="PROTEIN_KINASE_ST"/>
    <property type="match status" value="1"/>
</dbReference>
<evidence type="ECO:0000256" key="22">
    <source>
        <dbReference type="SAM" id="Phobius"/>
    </source>
</evidence>
<dbReference type="InterPro" id="IPR001611">
    <property type="entry name" value="Leu-rich_rpt"/>
</dbReference>
<proteinExistence type="inferred from homology"/>
<evidence type="ECO:0000256" key="8">
    <source>
        <dbReference type="ARBA" id="ARBA00022679"/>
    </source>
</evidence>
<evidence type="ECO:0000259" key="23">
    <source>
        <dbReference type="PROSITE" id="PS50011"/>
    </source>
</evidence>
<dbReference type="SMART" id="SM00369">
    <property type="entry name" value="LRR_TYP"/>
    <property type="match status" value="10"/>
</dbReference>
<comment type="catalytic activity">
    <reaction evidence="19">
        <text>L-threonyl-[protein] + ATP = O-phospho-L-threonyl-[protein] + ADP + H(+)</text>
        <dbReference type="Rhea" id="RHEA:46608"/>
        <dbReference type="Rhea" id="RHEA-COMP:11060"/>
        <dbReference type="Rhea" id="RHEA-COMP:11605"/>
        <dbReference type="ChEBI" id="CHEBI:15378"/>
        <dbReference type="ChEBI" id="CHEBI:30013"/>
        <dbReference type="ChEBI" id="CHEBI:30616"/>
        <dbReference type="ChEBI" id="CHEBI:61977"/>
        <dbReference type="ChEBI" id="CHEBI:456216"/>
        <dbReference type="EC" id="2.7.11.1"/>
    </reaction>
</comment>
<comment type="similarity">
    <text evidence="2">Belongs to the protein kinase superfamily. Ser/Thr protein kinase family.</text>
</comment>
<evidence type="ECO:0000256" key="14">
    <source>
        <dbReference type="ARBA" id="ARBA00022840"/>
    </source>
</evidence>
<comment type="subcellular location">
    <subcellularLocation>
        <location evidence="1">Cell membrane</location>
        <topology evidence="1">Single-pass membrane protein</topology>
    </subcellularLocation>
</comment>
<dbReference type="FunFam" id="3.30.200.20:FF:000661">
    <property type="entry name" value="Serine-threonine protein kinase plant-type"/>
    <property type="match status" value="1"/>
</dbReference>
<keyword evidence="17" id="KW-0675">Receptor</keyword>
<comment type="catalytic activity">
    <reaction evidence="20">
        <text>L-seryl-[protein] + ATP = O-phospho-L-seryl-[protein] + ADP + H(+)</text>
        <dbReference type="Rhea" id="RHEA:17989"/>
        <dbReference type="Rhea" id="RHEA-COMP:9863"/>
        <dbReference type="Rhea" id="RHEA-COMP:11604"/>
        <dbReference type="ChEBI" id="CHEBI:15378"/>
        <dbReference type="ChEBI" id="CHEBI:29999"/>
        <dbReference type="ChEBI" id="CHEBI:30616"/>
        <dbReference type="ChEBI" id="CHEBI:83421"/>
        <dbReference type="ChEBI" id="CHEBI:456216"/>
        <dbReference type="EC" id="2.7.11.1"/>
    </reaction>
</comment>
<dbReference type="FunFam" id="3.80.10.10:FF:000095">
    <property type="entry name" value="LRR receptor-like serine/threonine-protein kinase GSO1"/>
    <property type="match status" value="1"/>
</dbReference>
<keyword evidence="15 22" id="KW-1133">Transmembrane helix</keyword>
<dbReference type="SUPFAM" id="SSF52047">
    <property type="entry name" value="RNI-like"/>
    <property type="match status" value="2"/>
</dbReference>
<dbReference type="Pfam" id="PF00069">
    <property type="entry name" value="Pkinase"/>
    <property type="match status" value="1"/>
</dbReference>
<evidence type="ECO:0000256" key="9">
    <source>
        <dbReference type="ARBA" id="ARBA00022692"/>
    </source>
</evidence>
<dbReference type="InterPro" id="IPR017441">
    <property type="entry name" value="Protein_kinase_ATP_BS"/>
</dbReference>
<evidence type="ECO:0000256" key="5">
    <source>
        <dbReference type="ARBA" id="ARBA00022527"/>
    </source>
</evidence>
<evidence type="ECO:0000256" key="4">
    <source>
        <dbReference type="ARBA" id="ARBA00022475"/>
    </source>
</evidence>
<dbReference type="Proteomes" id="UP001454036">
    <property type="component" value="Unassembled WGS sequence"/>
</dbReference>
<protein>
    <recommendedName>
        <fullName evidence="3">non-specific serine/threonine protein kinase</fullName>
        <ecNumber evidence="3">2.7.11.1</ecNumber>
    </recommendedName>
</protein>
<dbReference type="PANTHER" id="PTHR48005:SF57">
    <property type="entry name" value="RECEPTOR KINASE-LIKE PROTEIN XA21"/>
    <property type="match status" value="1"/>
</dbReference>
<evidence type="ECO:0000313" key="25">
    <source>
        <dbReference type="Proteomes" id="UP001454036"/>
    </source>
</evidence>
<dbReference type="EC" id="2.7.11.1" evidence="3"/>